<organism evidence="2 3">
    <name type="scientific">Microbacterium limosum</name>
    <dbReference type="NCBI Taxonomy" id="3079935"/>
    <lineage>
        <taxon>Bacteria</taxon>
        <taxon>Bacillati</taxon>
        <taxon>Actinomycetota</taxon>
        <taxon>Actinomycetes</taxon>
        <taxon>Micrococcales</taxon>
        <taxon>Microbacteriaceae</taxon>
        <taxon>Microbacterium</taxon>
    </lineage>
</organism>
<dbReference type="PROSITE" id="PS51729">
    <property type="entry name" value="GNAT_YJDJ"/>
    <property type="match status" value="1"/>
</dbReference>
<dbReference type="Proteomes" id="UP001329313">
    <property type="component" value="Chromosome"/>
</dbReference>
<gene>
    <name evidence="2" type="ORF">RYJ27_00745</name>
</gene>
<keyword evidence="2" id="KW-0808">Transferase</keyword>
<dbReference type="Gene3D" id="3.40.630.30">
    <property type="match status" value="1"/>
</dbReference>
<dbReference type="Pfam" id="PF14542">
    <property type="entry name" value="Acetyltransf_CG"/>
    <property type="match status" value="1"/>
</dbReference>
<evidence type="ECO:0000313" key="2">
    <source>
        <dbReference type="EMBL" id="WOQ69811.1"/>
    </source>
</evidence>
<dbReference type="KEGG" id="mliy:RYJ27_00745"/>
<dbReference type="InterPro" id="IPR031165">
    <property type="entry name" value="GNAT_YJDJ"/>
</dbReference>
<dbReference type="RefSeq" id="WP_330170905.1">
    <property type="nucleotide sequence ID" value="NZ_CP137080.1"/>
</dbReference>
<dbReference type="PANTHER" id="PTHR31435:SF10">
    <property type="entry name" value="BSR4717 PROTEIN"/>
    <property type="match status" value="1"/>
</dbReference>
<dbReference type="GO" id="GO:0016746">
    <property type="term" value="F:acyltransferase activity"/>
    <property type="evidence" value="ECO:0007669"/>
    <property type="project" value="UniProtKB-KW"/>
</dbReference>
<dbReference type="InterPro" id="IPR016181">
    <property type="entry name" value="Acyl_CoA_acyltransferase"/>
</dbReference>
<dbReference type="CDD" id="cd04301">
    <property type="entry name" value="NAT_SF"/>
    <property type="match status" value="1"/>
</dbReference>
<sequence length="114" mass="12311">MTDPTPTVTRNEDASRYEIHVGDKLAGFAEYKTRPDGRILFTHTETEKEFRGQGLADILASEALSDAAREGATIVPLCPFIAKYLSENEVAGAVIDWPRSSQAQDSASPGESPA</sequence>
<dbReference type="SUPFAM" id="SSF55729">
    <property type="entry name" value="Acyl-CoA N-acyltransferases (Nat)"/>
    <property type="match status" value="1"/>
</dbReference>
<feature type="domain" description="N-acetyltransferase" evidence="1">
    <location>
        <begin position="9"/>
        <end position="96"/>
    </location>
</feature>
<reference evidence="2 3" key="1">
    <citation type="submission" date="2023-10" db="EMBL/GenBank/DDBJ databases">
        <title>Y20.</title>
        <authorList>
            <person name="Zhang G."/>
            <person name="Ding Y."/>
        </authorList>
    </citation>
    <scope>NUCLEOTIDE SEQUENCE [LARGE SCALE GENOMIC DNA]</scope>
    <source>
        <strain evidence="2 3">Y20</strain>
    </source>
</reference>
<dbReference type="PANTHER" id="PTHR31435">
    <property type="entry name" value="PROTEIN NATD1"/>
    <property type="match status" value="1"/>
</dbReference>
<dbReference type="AlphaFoldDB" id="A0AAU0MHS0"/>
<keyword evidence="3" id="KW-1185">Reference proteome</keyword>
<dbReference type="InterPro" id="IPR045057">
    <property type="entry name" value="Gcn5-rel_NAT"/>
</dbReference>
<keyword evidence="2" id="KW-0012">Acyltransferase</keyword>
<protein>
    <submittedName>
        <fullName evidence="2">GNAT family N-acetyltransferase</fullName>
        <ecNumber evidence="2">2.3.1.-</ecNumber>
    </submittedName>
</protein>
<name>A0AAU0MHS0_9MICO</name>
<evidence type="ECO:0000259" key="1">
    <source>
        <dbReference type="PROSITE" id="PS51729"/>
    </source>
</evidence>
<proteinExistence type="predicted"/>
<dbReference type="EMBL" id="CP137080">
    <property type="protein sequence ID" value="WOQ69811.1"/>
    <property type="molecule type" value="Genomic_DNA"/>
</dbReference>
<accession>A0AAU0MHS0</accession>
<dbReference type="EC" id="2.3.1.-" evidence="2"/>
<evidence type="ECO:0000313" key="3">
    <source>
        <dbReference type="Proteomes" id="UP001329313"/>
    </source>
</evidence>